<dbReference type="InterPro" id="IPR000073">
    <property type="entry name" value="AB_hydrolase_1"/>
</dbReference>
<dbReference type="Pfam" id="PF12697">
    <property type="entry name" value="Abhydrolase_6"/>
    <property type="match status" value="1"/>
</dbReference>
<protein>
    <submittedName>
        <fullName evidence="2">Alpha/Beta hydrolase protein</fullName>
    </submittedName>
</protein>
<dbReference type="EMBL" id="MU251400">
    <property type="protein sequence ID" value="KAG9236753.1"/>
    <property type="molecule type" value="Genomic_DNA"/>
</dbReference>
<proteinExistence type="predicted"/>
<reference evidence="2" key="1">
    <citation type="journal article" date="2021" name="IMA Fungus">
        <title>Genomic characterization of three marine fungi, including Emericellopsis atlantica sp. nov. with signatures of a generalist lifestyle and marine biomass degradation.</title>
        <authorList>
            <person name="Hagestad O.C."/>
            <person name="Hou L."/>
            <person name="Andersen J.H."/>
            <person name="Hansen E.H."/>
            <person name="Altermark B."/>
            <person name="Li C."/>
            <person name="Kuhnert E."/>
            <person name="Cox R.J."/>
            <person name="Crous P.W."/>
            <person name="Spatafora J.W."/>
            <person name="Lail K."/>
            <person name="Amirebrahimi M."/>
            <person name="Lipzen A."/>
            <person name="Pangilinan J."/>
            <person name="Andreopoulos W."/>
            <person name="Hayes R.D."/>
            <person name="Ng V."/>
            <person name="Grigoriev I.V."/>
            <person name="Jackson S.A."/>
            <person name="Sutton T.D.S."/>
            <person name="Dobson A.D.W."/>
            <person name="Rama T."/>
        </authorList>
    </citation>
    <scope>NUCLEOTIDE SEQUENCE</scope>
    <source>
        <strain evidence="2">TRa018bII</strain>
    </source>
</reference>
<evidence type="ECO:0000313" key="3">
    <source>
        <dbReference type="Proteomes" id="UP000824998"/>
    </source>
</evidence>
<dbReference type="Proteomes" id="UP000824998">
    <property type="component" value="Unassembled WGS sequence"/>
</dbReference>
<gene>
    <name evidence="2" type="ORF">BJ875DRAFT_455609</name>
</gene>
<evidence type="ECO:0000313" key="2">
    <source>
        <dbReference type="EMBL" id="KAG9236753.1"/>
    </source>
</evidence>
<feature type="domain" description="AB hydrolase-1" evidence="1">
    <location>
        <begin position="19"/>
        <end position="253"/>
    </location>
</feature>
<dbReference type="InterPro" id="IPR050266">
    <property type="entry name" value="AB_hydrolase_sf"/>
</dbReference>
<accession>A0A9P7YMZ8</accession>
<organism evidence="2 3">
    <name type="scientific">Amylocarpus encephaloides</name>
    <dbReference type="NCBI Taxonomy" id="45428"/>
    <lineage>
        <taxon>Eukaryota</taxon>
        <taxon>Fungi</taxon>
        <taxon>Dikarya</taxon>
        <taxon>Ascomycota</taxon>
        <taxon>Pezizomycotina</taxon>
        <taxon>Leotiomycetes</taxon>
        <taxon>Helotiales</taxon>
        <taxon>Helotiales incertae sedis</taxon>
        <taxon>Amylocarpus</taxon>
    </lineage>
</organism>
<dbReference type="PANTHER" id="PTHR43798">
    <property type="entry name" value="MONOACYLGLYCEROL LIPASE"/>
    <property type="match status" value="1"/>
</dbReference>
<dbReference type="GO" id="GO:0016020">
    <property type="term" value="C:membrane"/>
    <property type="evidence" value="ECO:0007669"/>
    <property type="project" value="TreeGrafter"/>
</dbReference>
<evidence type="ECO:0000259" key="1">
    <source>
        <dbReference type="Pfam" id="PF12697"/>
    </source>
</evidence>
<dbReference type="InterPro" id="IPR029058">
    <property type="entry name" value="AB_hydrolase_fold"/>
</dbReference>
<comment type="caution">
    <text evidence="2">The sequence shown here is derived from an EMBL/GenBank/DDBJ whole genome shotgun (WGS) entry which is preliminary data.</text>
</comment>
<dbReference type="Gene3D" id="3.40.50.1820">
    <property type="entry name" value="alpha/beta hydrolase"/>
    <property type="match status" value="1"/>
</dbReference>
<dbReference type="AlphaFoldDB" id="A0A9P7YMZ8"/>
<dbReference type="PANTHER" id="PTHR43798:SF33">
    <property type="entry name" value="HYDROLASE, PUTATIVE (AFU_ORTHOLOGUE AFUA_2G14860)-RELATED"/>
    <property type="match status" value="1"/>
</dbReference>
<sequence length="277" mass="30410">MTPHELFFKSVNPTASRTLLLLHGAVSSHHEWDNVAHHLSSYHLLIPDLPSHGQHSSSPIPLTLENTASLLKDLIANHAHDGKADLVGMSLGGYTAIYLAQKHPELIGDLFISGVGQSWPKPGTWTSSANASVMFLSSSGLTSLPKGVFDWISTKAGLSVHEGLYADMKARASYQLTLAVLSMLGEDGDENWNYRFERVGKRSVVVAGVLDDGEEACRERGKQLRVGNEQSMAFKVEGMRHAWDLQDPDLFAEGIKAWMEEESMPERFVLVDSSRCG</sequence>
<dbReference type="SUPFAM" id="SSF53474">
    <property type="entry name" value="alpha/beta-Hydrolases"/>
    <property type="match status" value="1"/>
</dbReference>
<keyword evidence="2" id="KW-0378">Hydrolase</keyword>
<dbReference type="GO" id="GO:0016787">
    <property type="term" value="F:hydrolase activity"/>
    <property type="evidence" value="ECO:0007669"/>
    <property type="project" value="UniProtKB-KW"/>
</dbReference>
<keyword evidence="3" id="KW-1185">Reference proteome</keyword>
<dbReference type="OrthoDB" id="8119704at2759"/>
<name>A0A9P7YMZ8_9HELO</name>
<dbReference type="PRINTS" id="PR00111">
    <property type="entry name" value="ABHYDROLASE"/>
</dbReference>